<reference evidence="3 4" key="1">
    <citation type="submission" date="2023-04" db="EMBL/GenBank/DDBJ databases">
        <title>Ectobacillus antri isolated from activated sludge.</title>
        <authorList>
            <person name="Yan P."/>
            <person name="Liu X."/>
        </authorList>
    </citation>
    <scope>NUCLEOTIDE SEQUENCE [LARGE SCALE GENOMIC DNA]</scope>
    <source>
        <strain evidence="3 4">C18H</strain>
    </source>
</reference>
<gene>
    <name evidence="3" type="ORF">P6P90_03215</name>
</gene>
<dbReference type="Proteomes" id="UP001218246">
    <property type="component" value="Unassembled WGS sequence"/>
</dbReference>
<evidence type="ECO:0000313" key="3">
    <source>
        <dbReference type="EMBL" id="MDG5753009.1"/>
    </source>
</evidence>
<evidence type="ECO:0000313" key="4">
    <source>
        <dbReference type="Proteomes" id="UP001218246"/>
    </source>
</evidence>
<comment type="caution">
    <text evidence="3">The sequence shown here is derived from an EMBL/GenBank/DDBJ whole genome shotgun (WGS) entry which is preliminary data.</text>
</comment>
<proteinExistence type="predicted"/>
<name>A0ABT6H1H5_9BACI</name>
<dbReference type="EMBL" id="JARULN010000001">
    <property type="protein sequence ID" value="MDG5753009.1"/>
    <property type="molecule type" value="Genomic_DNA"/>
</dbReference>
<feature type="chain" id="PRO_5047098723" evidence="2">
    <location>
        <begin position="26"/>
        <end position="104"/>
    </location>
</feature>
<organism evidence="3 4">
    <name type="scientific">Ectobacillus antri</name>
    <dbReference type="NCBI Taxonomy" id="2486280"/>
    <lineage>
        <taxon>Bacteria</taxon>
        <taxon>Bacillati</taxon>
        <taxon>Bacillota</taxon>
        <taxon>Bacilli</taxon>
        <taxon>Bacillales</taxon>
        <taxon>Bacillaceae</taxon>
        <taxon>Ectobacillus</taxon>
    </lineage>
</organism>
<feature type="transmembrane region" description="Helical" evidence="1">
    <location>
        <begin position="83"/>
        <end position="100"/>
    </location>
</feature>
<keyword evidence="4" id="KW-1185">Reference proteome</keyword>
<evidence type="ECO:0000256" key="2">
    <source>
        <dbReference type="SAM" id="SignalP"/>
    </source>
</evidence>
<sequence length="104" mass="11227">MNTYLRLLVFIVLFCIALVPQSVWAADDPTTIVKNVANGLINFFMVVAPSIGTAAIMAMGVMYTMSTSSGKKGEYKKGMKDTLIIVAVVMSAGVIMKWFLSLLG</sequence>
<accession>A0ABT6H1H5</accession>
<keyword evidence="1" id="KW-0812">Transmembrane</keyword>
<keyword evidence="1" id="KW-0472">Membrane</keyword>
<feature type="signal peptide" evidence="2">
    <location>
        <begin position="1"/>
        <end position="25"/>
    </location>
</feature>
<evidence type="ECO:0000256" key="1">
    <source>
        <dbReference type="SAM" id="Phobius"/>
    </source>
</evidence>
<feature type="transmembrane region" description="Helical" evidence="1">
    <location>
        <begin position="41"/>
        <end position="63"/>
    </location>
</feature>
<protein>
    <submittedName>
        <fullName evidence="3">Pilin</fullName>
    </submittedName>
</protein>
<keyword evidence="2" id="KW-0732">Signal</keyword>
<dbReference type="RefSeq" id="WP_124564617.1">
    <property type="nucleotide sequence ID" value="NZ_JARRRY010000001.1"/>
</dbReference>
<keyword evidence="1" id="KW-1133">Transmembrane helix</keyword>